<accession>A0ACC0YQ24</accession>
<gene>
    <name evidence="1" type="ORF">Pint_27420</name>
</gene>
<protein>
    <submittedName>
        <fullName evidence="1">Uncharacterized protein</fullName>
    </submittedName>
</protein>
<sequence length="185" mass="21709">MIFQSDELCFESCRMNKALFHKLCNLLTIHGNLKSTRHSSVEELVGTFLHILTHNQKTRVMKRQMRRSTEMVSHNFHLVLNVVLRLHTLLFKNQRSIPKNSTDDRWKWFKNYLGALDETYIKGHMPADDIPRYRSRKNEITTNVLGVCTPDILFILGQYYLCDAGYTNGEGFLAPYRGQRYHLSE</sequence>
<dbReference type="EMBL" id="CM047740">
    <property type="protein sequence ID" value="KAJ0039603.1"/>
    <property type="molecule type" value="Genomic_DNA"/>
</dbReference>
<proteinExistence type="predicted"/>
<keyword evidence="2" id="KW-1185">Reference proteome</keyword>
<name>A0ACC0YQ24_9ROSI</name>
<organism evidence="1 2">
    <name type="scientific">Pistacia integerrima</name>
    <dbReference type="NCBI Taxonomy" id="434235"/>
    <lineage>
        <taxon>Eukaryota</taxon>
        <taxon>Viridiplantae</taxon>
        <taxon>Streptophyta</taxon>
        <taxon>Embryophyta</taxon>
        <taxon>Tracheophyta</taxon>
        <taxon>Spermatophyta</taxon>
        <taxon>Magnoliopsida</taxon>
        <taxon>eudicotyledons</taxon>
        <taxon>Gunneridae</taxon>
        <taxon>Pentapetalae</taxon>
        <taxon>rosids</taxon>
        <taxon>malvids</taxon>
        <taxon>Sapindales</taxon>
        <taxon>Anacardiaceae</taxon>
        <taxon>Pistacia</taxon>
    </lineage>
</organism>
<reference evidence="2" key="1">
    <citation type="journal article" date="2023" name="G3 (Bethesda)">
        <title>Genome assembly and association tests identify interacting loci associated with vigor, precocity, and sex in interspecific pistachio rootstocks.</title>
        <authorList>
            <person name="Palmer W."/>
            <person name="Jacygrad E."/>
            <person name="Sagayaradj S."/>
            <person name="Cavanaugh K."/>
            <person name="Han R."/>
            <person name="Bertier L."/>
            <person name="Beede B."/>
            <person name="Kafkas S."/>
            <person name="Golino D."/>
            <person name="Preece J."/>
            <person name="Michelmore R."/>
        </authorList>
    </citation>
    <scope>NUCLEOTIDE SEQUENCE [LARGE SCALE GENOMIC DNA]</scope>
</reference>
<dbReference type="Proteomes" id="UP001163603">
    <property type="component" value="Chromosome 5"/>
</dbReference>
<evidence type="ECO:0000313" key="1">
    <source>
        <dbReference type="EMBL" id="KAJ0039603.1"/>
    </source>
</evidence>
<comment type="caution">
    <text evidence="1">The sequence shown here is derived from an EMBL/GenBank/DDBJ whole genome shotgun (WGS) entry which is preliminary data.</text>
</comment>
<evidence type="ECO:0000313" key="2">
    <source>
        <dbReference type="Proteomes" id="UP001163603"/>
    </source>
</evidence>